<reference evidence="4 5" key="1">
    <citation type="journal article" date="2022" name="Nat. Plants">
        <title>Genomes of leafy and leafless Platanthera orchids illuminate the evolution of mycoheterotrophy.</title>
        <authorList>
            <person name="Li M.H."/>
            <person name="Liu K.W."/>
            <person name="Li Z."/>
            <person name="Lu H.C."/>
            <person name="Ye Q.L."/>
            <person name="Zhang D."/>
            <person name="Wang J.Y."/>
            <person name="Li Y.F."/>
            <person name="Zhong Z.M."/>
            <person name="Liu X."/>
            <person name="Yu X."/>
            <person name="Liu D.K."/>
            <person name="Tu X.D."/>
            <person name="Liu B."/>
            <person name="Hao Y."/>
            <person name="Liao X.Y."/>
            <person name="Jiang Y.T."/>
            <person name="Sun W.H."/>
            <person name="Chen J."/>
            <person name="Chen Y.Q."/>
            <person name="Ai Y."/>
            <person name="Zhai J.W."/>
            <person name="Wu S.S."/>
            <person name="Zhou Z."/>
            <person name="Hsiao Y.Y."/>
            <person name="Wu W.L."/>
            <person name="Chen Y.Y."/>
            <person name="Lin Y.F."/>
            <person name="Hsu J.L."/>
            <person name="Li C.Y."/>
            <person name="Wang Z.W."/>
            <person name="Zhao X."/>
            <person name="Zhong W.Y."/>
            <person name="Ma X.K."/>
            <person name="Ma L."/>
            <person name="Huang J."/>
            <person name="Chen G.Z."/>
            <person name="Huang M.Z."/>
            <person name="Huang L."/>
            <person name="Peng D.H."/>
            <person name="Luo Y.B."/>
            <person name="Zou S.Q."/>
            <person name="Chen S.P."/>
            <person name="Lan S."/>
            <person name="Tsai W.C."/>
            <person name="Van de Peer Y."/>
            <person name="Liu Z.J."/>
        </authorList>
    </citation>
    <scope>NUCLEOTIDE SEQUENCE [LARGE SCALE GENOMIC DNA]</scope>
    <source>
        <strain evidence="4">Lor287</strain>
    </source>
</reference>
<dbReference type="Gene3D" id="1.25.40.10">
    <property type="entry name" value="Tetratricopeptide repeat domain"/>
    <property type="match status" value="5"/>
</dbReference>
<dbReference type="GO" id="GO:0003723">
    <property type="term" value="F:RNA binding"/>
    <property type="evidence" value="ECO:0007669"/>
    <property type="project" value="InterPro"/>
</dbReference>
<proteinExistence type="predicted"/>
<dbReference type="FunFam" id="1.25.40.10:FF:000427">
    <property type="entry name" value="Pentatricopeptide repeat-containing protein chloroplastic"/>
    <property type="match status" value="1"/>
</dbReference>
<dbReference type="InterPro" id="IPR002885">
    <property type="entry name" value="PPR_rpt"/>
</dbReference>
<dbReference type="NCBIfam" id="TIGR00756">
    <property type="entry name" value="PPR"/>
    <property type="match status" value="4"/>
</dbReference>
<evidence type="ECO:0000256" key="1">
    <source>
        <dbReference type="ARBA" id="ARBA00022737"/>
    </source>
</evidence>
<organism evidence="4 5">
    <name type="scientific">Platanthera zijinensis</name>
    <dbReference type="NCBI Taxonomy" id="2320716"/>
    <lineage>
        <taxon>Eukaryota</taxon>
        <taxon>Viridiplantae</taxon>
        <taxon>Streptophyta</taxon>
        <taxon>Embryophyta</taxon>
        <taxon>Tracheophyta</taxon>
        <taxon>Spermatophyta</taxon>
        <taxon>Magnoliopsida</taxon>
        <taxon>Liliopsida</taxon>
        <taxon>Asparagales</taxon>
        <taxon>Orchidaceae</taxon>
        <taxon>Orchidoideae</taxon>
        <taxon>Orchideae</taxon>
        <taxon>Orchidinae</taxon>
        <taxon>Platanthera</taxon>
    </lineage>
</organism>
<evidence type="ECO:0000313" key="5">
    <source>
        <dbReference type="Proteomes" id="UP001418222"/>
    </source>
</evidence>
<keyword evidence="1" id="KW-0677">Repeat</keyword>
<name>A0AAP0BWT5_9ASPA</name>
<sequence>MSVVAVNNPLFSLPNAISSSEITPLPSSSSPPTIKTPTLEQTKLLHARFLRAGFSHHFLPHFFAPSAHLNPLISSYNQNNCPHTAFKLYAHARKTLAAALDSFTVPTVLKSCALFGSLRHGAEVHGFSIKVGLDCDAFVNNSLIRMYSDCEELYSATSMFDEMPHRDVVSWSTMIKSYGRSGLYQESIGLMIEMLSAGVNPTEVAVINMINVLADASELEMGRQVHAVLMKKSEFIPPGVNISTALIDMYAKCGCREMARSVFDRADDRSTASWTAMIDGYARSGDLQIAVELFGRMADDNVRPNEITVLSLISSCGLYKKIWLGRWLHAYILRHGLEMQVTLATALLDLYCRCGDNKSARALFDGMREDTSSWNVMISGYSQQNRFNEAFELFNQMKDLEMKPNGIAMASLLSLCADAGALDRGRSLHAFIQQRGIKMDVVLATALVDMYAKCGEMEKASILFNGTDDKDVCMWNAMLNGLAMNGCGEEAIRVFSDMNEAGIRPNGVSFVGILKACSHTGLVAEGKQFFRGMELEYGLVPRVEHYGCLVDLLGRAGLLHEAHDTIRRMPVAPNVVVWGALMAACKMHKNLNLGELVAKEILKLDDQNVGCNILLSNIYAAHGRWNDVAKVRRTVNDGGLRKDPGVSSIELNGTVHEFVMGDASHPQIREIHEMIGEMKRELKEAGHVADTSVVLLNVGEEEKESALCFHSEKLAIAFGLISTEPRAPLRVVKNLRVCGDCHAATKILSRIYGRIITVRDRNRYHRFAEGSCSCGDYCNSTG</sequence>
<dbReference type="Proteomes" id="UP001418222">
    <property type="component" value="Unassembled WGS sequence"/>
</dbReference>
<evidence type="ECO:0000259" key="3">
    <source>
        <dbReference type="Pfam" id="PF14432"/>
    </source>
</evidence>
<gene>
    <name evidence="4" type="primary">PCMP-H56</name>
    <name evidence="4" type="ORF">KSP39_PZI004766</name>
</gene>
<dbReference type="PANTHER" id="PTHR47926">
    <property type="entry name" value="PENTATRICOPEPTIDE REPEAT-CONTAINING PROTEIN"/>
    <property type="match status" value="1"/>
</dbReference>
<dbReference type="InterPro" id="IPR011990">
    <property type="entry name" value="TPR-like_helical_dom_sf"/>
</dbReference>
<dbReference type="FunFam" id="1.25.40.10:FF:000031">
    <property type="entry name" value="Pentatricopeptide repeat-containing protein mitochondrial"/>
    <property type="match status" value="1"/>
</dbReference>
<protein>
    <submittedName>
        <fullName evidence="4">Pentatricopeptide repeat-containing protein</fullName>
    </submittedName>
</protein>
<comment type="caution">
    <text evidence="4">The sequence shown here is derived from an EMBL/GenBank/DDBJ whole genome shotgun (WGS) entry which is preliminary data.</text>
</comment>
<dbReference type="SUPFAM" id="SSF48452">
    <property type="entry name" value="TPR-like"/>
    <property type="match status" value="1"/>
</dbReference>
<feature type="repeat" description="PPR" evidence="2">
    <location>
        <begin position="167"/>
        <end position="201"/>
    </location>
</feature>
<dbReference type="InterPro" id="IPR032867">
    <property type="entry name" value="DYW_dom"/>
</dbReference>
<dbReference type="PROSITE" id="PS51375">
    <property type="entry name" value="PPR"/>
    <property type="match status" value="4"/>
</dbReference>
<dbReference type="GO" id="GO:0009451">
    <property type="term" value="P:RNA modification"/>
    <property type="evidence" value="ECO:0007669"/>
    <property type="project" value="InterPro"/>
</dbReference>
<dbReference type="PANTHER" id="PTHR47926:SF490">
    <property type="entry name" value="REPEAT-LIKE SUPERFAMILY PROTEIN, PUTATIVE-RELATED"/>
    <property type="match status" value="1"/>
</dbReference>
<evidence type="ECO:0000256" key="2">
    <source>
        <dbReference type="PROSITE-ProRule" id="PRU00708"/>
    </source>
</evidence>
<feature type="domain" description="DYW" evidence="3">
    <location>
        <begin position="686"/>
        <end position="777"/>
    </location>
</feature>
<dbReference type="InterPro" id="IPR046848">
    <property type="entry name" value="E_motif"/>
</dbReference>
<dbReference type="EMBL" id="JBBWWQ010000003">
    <property type="protein sequence ID" value="KAK8952233.1"/>
    <property type="molecule type" value="Genomic_DNA"/>
</dbReference>
<dbReference type="Pfam" id="PF14432">
    <property type="entry name" value="DYW_deaminase"/>
    <property type="match status" value="1"/>
</dbReference>
<dbReference type="AlphaFoldDB" id="A0AAP0BWT5"/>
<dbReference type="InterPro" id="IPR046960">
    <property type="entry name" value="PPR_At4g14850-like_plant"/>
</dbReference>
<keyword evidence="5" id="KW-1185">Reference proteome</keyword>
<dbReference type="Pfam" id="PF20431">
    <property type="entry name" value="E_motif"/>
    <property type="match status" value="1"/>
</dbReference>
<dbReference type="Pfam" id="PF01535">
    <property type="entry name" value="PPR"/>
    <property type="match status" value="5"/>
</dbReference>
<feature type="repeat" description="PPR" evidence="2">
    <location>
        <begin position="270"/>
        <end position="304"/>
    </location>
</feature>
<accession>A0AAP0BWT5</accession>
<evidence type="ECO:0000313" key="4">
    <source>
        <dbReference type="EMBL" id="KAK8952233.1"/>
    </source>
</evidence>
<feature type="repeat" description="PPR" evidence="2">
    <location>
        <begin position="370"/>
        <end position="404"/>
    </location>
</feature>
<feature type="repeat" description="PPR" evidence="2">
    <location>
        <begin position="471"/>
        <end position="505"/>
    </location>
</feature>
<dbReference type="GO" id="GO:0008270">
    <property type="term" value="F:zinc ion binding"/>
    <property type="evidence" value="ECO:0007669"/>
    <property type="project" value="InterPro"/>
</dbReference>
<dbReference type="FunFam" id="1.25.40.10:FF:000184">
    <property type="entry name" value="Pentatricopeptide repeat-containing protein, chloroplastic"/>
    <property type="match status" value="1"/>
</dbReference>
<dbReference type="Pfam" id="PF13041">
    <property type="entry name" value="PPR_2"/>
    <property type="match status" value="3"/>
</dbReference>